<protein>
    <submittedName>
        <fullName evidence="1">28531_t:CDS:1</fullName>
    </submittedName>
</protein>
<organism evidence="1 2">
    <name type="scientific">Gigaspora margarita</name>
    <dbReference type="NCBI Taxonomy" id="4874"/>
    <lineage>
        <taxon>Eukaryota</taxon>
        <taxon>Fungi</taxon>
        <taxon>Fungi incertae sedis</taxon>
        <taxon>Mucoromycota</taxon>
        <taxon>Glomeromycotina</taxon>
        <taxon>Glomeromycetes</taxon>
        <taxon>Diversisporales</taxon>
        <taxon>Gigasporaceae</taxon>
        <taxon>Gigaspora</taxon>
    </lineage>
</organism>
<reference evidence="1 2" key="1">
    <citation type="submission" date="2021-06" db="EMBL/GenBank/DDBJ databases">
        <authorList>
            <person name="Kallberg Y."/>
            <person name="Tangrot J."/>
            <person name="Rosling A."/>
        </authorList>
    </citation>
    <scope>NUCLEOTIDE SEQUENCE [LARGE SCALE GENOMIC DNA]</scope>
    <source>
        <strain evidence="1 2">120-4 pot B 10/14</strain>
    </source>
</reference>
<sequence>ITQLFYFEWPINDDYTGYIQAQYLLHIGSVSQFSPFEISKLTTIPVNKPTPNITFKKFMEFFIISSSR</sequence>
<name>A0ABN7X8S5_GIGMA</name>
<feature type="non-terminal residue" evidence="1">
    <location>
        <position position="1"/>
    </location>
</feature>
<proteinExistence type="predicted"/>
<dbReference type="EMBL" id="CAJVQB010096171">
    <property type="protein sequence ID" value="CAG8849424.1"/>
    <property type="molecule type" value="Genomic_DNA"/>
</dbReference>
<evidence type="ECO:0000313" key="1">
    <source>
        <dbReference type="EMBL" id="CAG8849424.1"/>
    </source>
</evidence>
<gene>
    <name evidence="1" type="ORF">GMARGA_LOCUS39707</name>
</gene>
<comment type="caution">
    <text evidence="1">The sequence shown here is derived from an EMBL/GenBank/DDBJ whole genome shotgun (WGS) entry which is preliminary data.</text>
</comment>
<dbReference type="Proteomes" id="UP000789901">
    <property type="component" value="Unassembled WGS sequence"/>
</dbReference>
<evidence type="ECO:0000313" key="2">
    <source>
        <dbReference type="Proteomes" id="UP000789901"/>
    </source>
</evidence>
<accession>A0ABN7X8S5</accession>
<keyword evidence="2" id="KW-1185">Reference proteome</keyword>